<keyword evidence="2" id="KW-1185">Reference proteome</keyword>
<evidence type="ECO:0000313" key="1">
    <source>
        <dbReference type="EMBL" id="MBF4696103.1"/>
    </source>
</evidence>
<gene>
    <name evidence="1" type="ORF">ISU02_23640</name>
</gene>
<accession>A0ABS0A076</accession>
<sequence length="212" mass="24299">MELGKNISSRIFYEIEENEVYATYLEELMALYQLIGYDLIMNVNSFDVIPFSGNKEKIVDLYGLEQWLKNRHEGIYDSYEGIINAYSSGNYGTCIEACRTTLTGIFSKYKGVESFAKWFRGTASIAGDLNNNMPTIKNSLDALGKSDLAEFFEENASGNYKKTRAIYSIYSMLSDYGTHRQEGTAEIPSKEDALMMLRMTEDILIWIYQKKR</sequence>
<organism evidence="1 2">
    <name type="scientific">Fusibacter ferrireducens</name>
    <dbReference type="NCBI Taxonomy" id="2785058"/>
    <lineage>
        <taxon>Bacteria</taxon>
        <taxon>Bacillati</taxon>
        <taxon>Bacillota</taxon>
        <taxon>Clostridia</taxon>
        <taxon>Eubacteriales</taxon>
        <taxon>Eubacteriales Family XII. Incertae Sedis</taxon>
        <taxon>Fusibacter</taxon>
    </lineage>
</organism>
<evidence type="ECO:0008006" key="3">
    <source>
        <dbReference type="Google" id="ProtNLM"/>
    </source>
</evidence>
<dbReference type="EMBL" id="JADKNH010000039">
    <property type="protein sequence ID" value="MBF4696103.1"/>
    <property type="molecule type" value="Genomic_DNA"/>
</dbReference>
<proteinExistence type="predicted"/>
<protein>
    <recommendedName>
        <fullName evidence="3">Abortive infection protein-like C-terminal domain-containing protein</fullName>
    </recommendedName>
</protein>
<name>A0ABS0A076_9FIRM</name>
<dbReference type="Proteomes" id="UP000614200">
    <property type="component" value="Unassembled WGS sequence"/>
</dbReference>
<evidence type="ECO:0000313" key="2">
    <source>
        <dbReference type="Proteomes" id="UP000614200"/>
    </source>
</evidence>
<dbReference type="RefSeq" id="WP_194704338.1">
    <property type="nucleotide sequence ID" value="NZ_JADKNH010000039.1"/>
</dbReference>
<reference evidence="1 2" key="1">
    <citation type="submission" date="2020-11" db="EMBL/GenBank/DDBJ databases">
        <title>Fusibacter basophilias sp. nov.</title>
        <authorList>
            <person name="Qiu D."/>
        </authorList>
    </citation>
    <scope>NUCLEOTIDE SEQUENCE [LARGE SCALE GENOMIC DNA]</scope>
    <source>
        <strain evidence="1 2">Q10-2</strain>
    </source>
</reference>
<comment type="caution">
    <text evidence="1">The sequence shown here is derived from an EMBL/GenBank/DDBJ whole genome shotgun (WGS) entry which is preliminary data.</text>
</comment>